<feature type="domain" description="Metallo-beta-lactamase" evidence="1">
    <location>
        <begin position="14"/>
        <end position="202"/>
    </location>
</feature>
<dbReference type="SUPFAM" id="SSF56281">
    <property type="entry name" value="Metallo-hydrolase/oxidoreductase"/>
    <property type="match status" value="1"/>
</dbReference>
<dbReference type="EMBL" id="LJUJ01000041">
    <property type="protein sequence ID" value="KPK62352.1"/>
    <property type="molecule type" value="Genomic_DNA"/>
</dbReference>
<protein>
    <recommendedName>
        <fullName evidence="1">Metallo-beta-lactamase domain-containing protein</fullName>
    </recommendedName>
</protein>
<dbReference type="InterPro" id="IPR036866">
    <property type="entry name" value="RibonucZ/Hydroxyglut_hydro"/>
</dbReference>
<accession>A0A0S8FNN6</accession>
<name>A0A0S8FNN6_UNCW3</name>
<proteinExistence type="predicted"/>
<dbReference type="PANTHER" id="PTHR30619:SF1">
    <property type="entry name" value="RECOMBINATION PROTEIN 2"/>
    <property type="match status" value="1"/>
</dbReference>
<evidence type="ECO:0000313" key="3">
    <source>
        <dbReference type="Proteomes" id="UP000051373"/>
    </source>
</evidence>
<dbReference type="InterPro" id="IPR052159">
    <property type="entry name" value="Competence_DNA_uptake"/>
</dbReference>
<dbReference type="STRING" id="1703779.AMJ83_11185"/>
<dbReference type="Pfam" id="PF00753">
    <property type="entry name" value="Lactamase_B"/>
    <property type="match status" value="1"/>
</dbReference>
<organism evidence="2 3">
    <name type="scientific">candidate division WOR_3 bacterium SM23_42</name>
    <dbReference type="NCBI Taxonomy" id="1703779"/>
    <lineage>
        <taxon>Bacteria</taxon>
        <taxon>Bacteria division WOR-3</taxon>
    </lineage>
</organism>
<sequence length="287" mass="32317">MARSLKVVVWDVQHGHAVYVKTENRNIVFDLGTGSHASYASEFSPLLHLKNKYGIEYLDAVVITHPHSDHLYDIGNFDTLSPRVLHRPKHLTEEEIRKGNSESDREYVEQYLEINQRYSIPIQDSTNPFREANNGGVKFDFFTPKECSCSNLNNHSIVTIISHANSKIIIPGDNEGASWNELLNNEAFIASIKGTDILLASHHGRESGYSEDLFQYISPYLTIVSDGAETDTSATDRYTRKSRGWPVHKRDGTDISRKCLTTRNDGVITVDFGVNLNGKSYISVNID</sequence>
<dbReference type="Proteomes" id="UP000051373">
    <property type="component" value="Unassembled WGS sequence"/>
</dbReference>
<dbReference type="AlphaFoldDB" id="A0A0S8FNN6"/>
<gene>
    <name evidence="2" type="ORF">AMJ83_11185</name>
</gene>
<comment type="caution">
    <text evidence="2">The sequence shown here is derived from an EMBL/GenBank/DDBJ whole genome shotgun (WGS) entry which is preliminary data.</text>
</comment>
<dbReference type="InterPro" id="IPR001279">
    <property type="entry name" value="Metallo-B-lactamas"/>
</dbReference>
<reference evidence="2 3" key="1">
    <citation type="journal article" date="2015" name="Microbiome">
        <title>Genomic resolution of linkages in carbon, nitrogen, and sulfur cycling among widespread estuary sediment bacteria.</title>
        <authorList>
            <person name="Baker B.J."/>
            <person name="Lazar C.S."/>
            <person name="Teske A.P."/>
            <person name="Dick G.J."/>
        </authorList>
    </citation>
    <scope>NUCLEOTIDE SEQUENCE [LARGE SCALE GENOMIC DNA]</scope>
    <source>
        <strain evidence="2">SM23_42</strain>
    </source>
</reference>
<dbReference type="Gene3D" id="3.60.15.10">
    <property type="entry name" value="Ribonuclease Z/Hydroxyacylglutathione hydrolase-like"/>
    <property type="match status" value="1"/>
</dbReference>
<evidence type="ECO:0000313" key="2">
    <source>
        <dbReference type="EMBL" id="KPK62352.1"/>
    </source>
</evidence>
<evidence type="ECO:0000259" key="1">
    <source>
        <dbReference type="SMART" id="SM00849"/>
    </source>
</evidence>
<dbReference type="SMART" id="SM00849">
    <property type="entry name" value="Lactamase_B"/>
    <property type="match status" value="1"/>
</dbReference>
<dbReference type="PANTHER" id="PTHR30619">
    <property type="entry name" value="DNA INTERNALIZATION/COMPETENCE PROTEIN COMEC/REC2"/>
    <property type="match status" value="1"/>
</dbReference>